<dbReference type="Pfam" id="PF00392">
    <property type="entry name" value="GntR"/>
    <property type="match status" value="1"/>
</dbReference>
<dbReference type="AlphaFoldDB" id="A0A0K2SG75"/>
<dbReference type="Proteomes" id="UP000065807">
    <property type="component" value="Chromosome"/>
</dbReference>
<dbReference type="RefSeq" id="WP_068133254.1">
    <property type="nucleotide sequence ID" value="NZ_AP014924.1"/>
</dbReference>
<name>A0A0K2SG75_LIMPI</name>
<reference evidence="6" key="1">
    <citation type="submission" date="2015-07" db="EMBL/GenBank/DDBJ databases">
        <title>Complete genome sequence and phylogenetic analysis of Limnochorda pilosa.</title>
        <authorList>
            <person name="Watanabe M."/>
            <person name="Kojima H."/>
            <person name="Fukui M."/>
        </authorList>
    </citation>
    <scope>NUCLEOTIDE SEQUENCE [LARGE SCALE GENOMIC DNA]</scope>
    <source>
        <strain evidence="6">HC45</strain>
    </source>
</reference>
<protein>
    <submittedName>
        <fullName evidence="5">GntR family transcriptional regulator</fullName>
    </submittedName>
</protein>
<dbReference type="PROSITE" id="PS50949">
    <property type="entry name" value="HTH_GNTR"/>
    <property type="match status" value="1"/>
</dbReference>
<organism evidence="5 6">
    <name type="scientific">Limnochorda pilosa</name>
    <dbReference type="NCBI Taxonomy" id="1555112"/>
    <lineage>
        <taxon>Bacteria</taxon>
        <taxon>Bacillati</taxon>
        <taxon>Bacillota</taxon>
        <taxon>Limnochordia</taxon>
        <taxon>Limnochordales</taxon>
        <taxon>Limnochordaceae</taxon>
        <taxon>Limnochorda</taxon>
    </lineage>
</organism>
<feature type="domain" description="HTH gntR-type" evidence="4">
    <location>
        <begin position="16"/>
        <end position="84"/>
    </location>
</feature>
<gene>
    <name evidence="5" type="ORF">LIP_0251</name>
</gene>
<dbReference type="PATRIC" id="fig|1555112.3.peg.262"/>
<evidence type="ECO:0000256" key="2">
    <source>
        <dbReference type="ARBA" id="ARBA00023125"/>
    </source>
</evidence>
<dbReference type="PANTHER" id="PTHR38445">
    <property type="entry name" value="HTH-TYPE TRANSCRIPTIONAL REPRESSOR YTRA"/>
    <property type="match status" value="1"/>
</dbReference>
<dbReference type="InterPro" id="IPR000524">
    <property type="entry name" value="Tscrpt_reg_HTH_GntR"/>
</dbReference>
<dbReference type="InterPro" id="IPR036388">
    <property type="entry name" value="WH-like_DNA-bd_sf"/>
</dbReference>
<dbReference type="SUPFAM" id="SSF46785">
    <property type="entry name" value="Winged helix' DNA-binding domain"/>
    <property type="match status" value="1"/>
</dbReference>
<evidence type="ECO:0000256" key="3">
    <source>
        <dbReference type="ARBA" id="ARBA00023163"/>
    </source>
</evidence>
<dbReference type="STRING" id="1555112.LIP_0251"/>
<proteinExistence type="predicted"/>
<accession>A0A0K2SG75</accession>
<dbReference type="PANTHER" id="PTHR38445:SF6">
    <property type="entry name" value="GNTR-FAMILY TRANSCRIPTIONAL REGULATOR"/>
    <property type="match status" value="1"/>
</dbReference>
<evidence type="ECO:0000313" key="5">
    <source>
        <dbReference type="EMBL" id="BAS26108.1"/>
    </source>
</evidence>
<sequence length="138" mass="15545">MGGDGFTLHLDFSATRPIYLQIVDEVKRAIARGELRPGDRIPSQRDLAVQVRVNPNTVQRAYREMERLEMTETVRGEGTFVTQNPALVRSLRGEMAQRALERFLQEMRGLGFEEPEIRKRVERALGSHGEGEDGHGGA</sequence>
<keyword evidence="2" id="KW-0238">DNA-binding</keyword>
<dbReference type="EMBL" id="AP014924">
    <property type="protein sequence ID" value="BAS26108.1"/>
    <property type="molecule type" value="Genomic_DNA"/>
</dbReference>
<dbReference type="KEGG" id="lpil:LIP_0251"/>
<keyword evidence="6" id="KW-1185">Reference proteome</keyword>
<evidence type="ECO:0000313" key="6">
    <source>
        <dbReference type="Proteomes" id="UP000065807"/>
    </source>
</evidence>
<keyword evidence="1" id="KW-0805">Transcription regulation</keyword>
<dbReference type="GO" id="GO:0003677">
    <property type="term" value="F:DNA binding"/>
    <property type="evidence" value="ECO:0007669"/>
    <property type="project" value="UniProtKB-KW"/>
</dbReference>
<dbReference type="GO" id="GO:0003700">
    <property type="term" value="F:DNA-binding transcription factor activity"/>
    <property type="evidence" value="ECO:0007669"/>
    <property type="project" value="InterPro"/>
</dbReference>
<reference evidence="6" key="2">
    <citation type="journal article" date="2016" name="Int. J. Syst. Evol. Microbiol.">
        <title>Complete genome sequence and cell structure of Limnochorda pilosa, a Gram-negative spore-former within the phylum Firmicutes.</title>
        <authorList>
            <person name="Watanabe M."/>
            <person name="Kojima H."/>
            <person name="Fukui M."/>
        </authorList>
    </citation>
    <scope>NUCLEOTIDE SEQUENCE [LARGE SCALE GENOMIC DNA]</scope>
    <source>
        <strain evidence="6">HC45</strain>
    </source>
</reference>
<evidence type="ECO:0000259" key="4">
    <source>
        <dbReference type="PROSITE" id="PS50949"/>
    </source>
</evidence>
<dbReference type="Gene3D" id="1.10.10.10">
    <property type="entry name" value="Winged helix-like DNA-binding domain superfamily/Winged helix DNA-binding domain"/>
    <property type="match status" value="1"/>
</dbReference>
<dbReference type="InterPro" id="IPR036390">
    <property type="entry name" value="WH_DNA-bd_sf"/>
</dbReference>
<dbReference type="SMART" id="SM00345">
    <property type="entry name" value="HTH_GNTR"/>
    <property type="match status" value="1"/>
</dbReference>
<dbReference type="CDD" id="cd07377">
    <property type="entry name" value="WHTH_GntR"/>
    <property type="match status" value="1"/>
</dbReference>
<keyword evidence="3" id="KW-0804">Transcription</keyword>
<evidence type="ECO:0000256" key="1">
    <source>
        <dbReference type="ARBA" id="ARBA00023015"/>
    </source>
</evidence>